<comment type="caution">
    <text evidence="2">The sequence shown here is derived from an EMBL/GenBank/DDBJ whole genome shotgun (WGS) entry which is preliminary data.</text>
</comment>
<dbReference type="Gene3D" id="2.120.10.30">
    <property type="entry name" value="TolB, C-terminal domain"/>
    <property type="match status" value="1"/>
</dbReference>
<gene>
    <name evidence="2" type="ORF">ACE1CA_28400</name>
</gene>
<evidence type="ECO:0000313" key="3">
    <source>
        <dbReference type="Proteomes" id="UP001576780"/>
    </source>
</evidence>
<proteinExistence type="predicted"/>
<dbReference type="InterPro" id="IPR003431">
    <property type="entry name" value="B-propeller_Phytase"/>
</dbReference>
<dbReference type="InterPro" id="IPR011042">
    <property type="entry name" value="6-blade_b-propeller_TolB-like"/>
</dbReference>
<keyword evidence="3" id="KW-1185">Reference proteome</keyword>
<name>A0ABV4WTJ5_9CYAN</name>
<evidence type="ECO:0000259" key="1">
    <source>
        <dbReference type="PROSITE" id="PS51662"/>
    </source>
</evidence>
<dbReference type="Pfam" id="PF02333">
    <property type="entry name" value="Phytase"/>
    <property type="match status" value="1"/>
</dbReference>
<dbReference type="Proteomes" id="UP001576780">
    <property type="component" value="Unassembled WGS sequence"/>
</dbReference>
<dbReference type="EMBL" id="JBHFNT010000250">
    <property type="protein sequence ID" value="MFB2838433.1"/>
    <property type="molecule type" value="Genomic_DNA"/>
</dbReference>
<accession>A0ABV4WTJ5</accession>
<protein>
    <submittedName>
        <fullName evidence="2">Phytase</fullName>
    </submittedName>
</protein>
<reference evidence="2 3" key="1">
    <citation type="submission" date="2024-09" db="EMBL/GenBank/DDBJ databases">
        <title>Floridaenema gen nov. (Aerosakkonemataceae, Aerosakkonematales ord. nov., Cyanobacteria) from benthic tropical and subtropical fresh waters, with the description of four new species.</title>
        <authorList>
            <person name="Moretto J.A."/>
            <person name="Berthold D.E."/>
            <person name="Lefler F.W."/>
            <person name="Huang I.-S."/>
            <person name="Laughinghouse H. IV."/>
        </authorList>
    </citation>
    <scope>NUCLEOTIDE SEQUENCE [LARGE SCALE GENOMIC DNA]</scope>
    <source>
        <strain evidence="2 3">BLCC-F167</strain>
    </source>
</reference>
<dbReference type="SUPFAM" id="SSF50956">
    <property type="entry name" value="Thermostable phytase (3-phytase)"/>
    <property type="match status" value="1"/>
</dbReference>
<dbReference type="RefSeq" id="WP_413280748.1">
    <property type="nucleotide sequence ID" value="NZ_JBHFNT010000250.1"/>
</dbReference>
<dbReference type="PROSITE" id="PS51662">
    <property type="entry name" value="BP_PHYTASE"/>
    <property type="match status" value="1"/>
</dbReference>
<feature type="domain" description="BPP" evidence="1">
    <location>
        <begin position="209"/>
        <end position="577"/>
    </location>
</feature>
<organism evidence="2 3">
    <name type="scientific">Floridaenema evergladense BLCC-F167</name>
    <dbReference type="NCBI Taxonomy" id="3153639"/>
    <lineage>
        <taxon>Bacteria</taxon>
        <taxon>Bacillati</taxon>
        <taxon>Cyanobacteriota</taxon>
        <taxon>Cyanophyceae</taxon>
        <taxon>Oscillatoriophycideae</taxon>
        <taxon>Aerosakkonematales</taxon>
        <taxon>Aerosakkonemataceae</taxon>
        <taxon>Floridanema</taxon>
        <taxon>Floridanema evergladense</taxon>
    </lineage>
</organism>
<evidence type="ECO:0000313" key="2">
    <source>
        <dbReference type="EMBL" id="MFB2838433.1"/>
    </source>
</evidence>
<sequence>MLDLNSLFDEAFYLSQNRDVASAISRGVFSSGFEHYRQIGQLEGRQPSALYNELYYLSAYADVAAAVSNRQITGIEHYIKFGQFEGRNASLLFNENYYLQKNSDLRTFVERDELTGIEHFVKLGQREGRNPSAFFNNSYYLANNPDVAAAVNRNAISGFQHFVRFGQLEGRNPTSLYDNSDYLGKNSDVAAAVARDEITGIQHYIKFGAAEKRPFTPQIQSALETVQILDLDEPPTGTIPGDADDPAIYVHPSNSSLSLVITTLKDGGMHVYDLNGQLLQSILPGRVRYNNVDLLTGFSLGGRSVDLAVASDRRNDTLAIFRINPDTRRLENLTVTNTIFTPVGQSSNGETTAYGLGTYRSPISGKTYVFVSRRETGEVAQIELSDNGSGQIIATKVRTLNLPTPSGGELEDAQVEGMVADRDLGFLYVGQENVGIWKFAAEVGGSNTGTLIYPVKPNGNTLEADVEGLTIYYGKNGTGYLLASSQGNNTFAIYDRQGNNSYLGSFAIAKSGNIDSVQESDGADVVSVPVGSQYPYGLLVVQDGFDDPLLLVEDEGELENVTSNFKFIPWENVANAFPLAIG</sequence>